<sequence>MTHHSTEVVKVETTTQSTDSSSVVKQNLITATDSSTEELEVTITEYDTGQPTDSLTKRPPVKKEIKIVRNKGSRKQSEQKQDEHKEAIVQVAEYVHVQDSVKVQTAGIKQETTVPKQIGNVVKWVCALVGLLIAWYIARRFLQR</sequence>
<dbReference type="AlphaFoldDB" id="J9BZY5"/>
<feature type="compositionally biased region" description="Basic and acidic residues" evidence="1">
    <location>
        <begin position="1"/>
        <end position="10"/>
    </location>
</feature>
<keyword evidence="2" id="KW-0812">Transmembrane</keyword>
<name>J9BZY5_9ZZZZ</name>
<evidence type="ECO:0000256" key="1">
    <source>
        <dbReference type="SAM" id="MobiDB-lite"/>
    </source>
</evidence>
<feature type="transmembrane region" description="Helical" evidence="2">
    <location>
        <begin position="121"/>
        <end position="138"/>
    </location>
</feature>
<feature type="region of interest" description="Disordered" evidence="1">
    <location>
        <begin position="1"/>
        <end position="22"/>
    </location>
</feature>
<reference evidence="3" key="1">
    <citation type="journal article" date="2012" name="PLoS ONE">
        <title>Gene sets for utilization of primary and secondary nutrition supplies in the distal gut of endangered iberian lynx.</title>
        <authorList>
            <person name="Alcaide M."/>
            <person name="Messina E."/>
            <person name="Richter M."/>
            <person name="Bargiela R."/>
            <person name="Peplies J."/>
            <person name="Huws S.A."/>
            <person name="Newbold C.J."/>
            <person name="Golyshin P.N."/>
            <person name="Simon M.A."/>
            <person name="Lopez G."/>
            <person name="Yakimov M.M."/>
            <person name="Ferrer M."/>
        </authorList>
    </citation>
    <scope>NUCLEOTIDE SEQUENCE</scope>
</reference>
<keyword evidence="2" id="KW-0472">Membrane</keyword>
<comment type="caution">
    <text evidence="3">The sequence shown here is derived from an EMBL/GenBank/DDBJ whole genome shotgun (WGS) entry which is preliminary data.</text>
</comment>
<protein>
    <submittedName>
        <fullName evidence="3">Uncharacterized protein</fullName>
    </submittedName>
</protein>
<keyword evidence="2" id="KW-1133">Transmembrane helix</keyword>
<feature type="compositionally biased region" description="Low complexity" evidence="1">
    <location>
        <begin position="13"/>
        <end position="22"/>
    </location>
</feature>
<proteinExistence type="predicted"/>
<gene>
    <name evidence="3" type="ORF">EVA_18793</name>
</gene>
<organism evidence="3">
    <name type="scientific">gut metagenome</name>
    <dbReference type="NCBI Taxonomy" id="749906"/>
    <lineage>
        <taxon>unclassified sequences</taxon>
        <taxon>metagenomes</taxon>
        <taxon>organismal metagenomes</taxon>
    </lineage>
</organism>
<evidence type="ECO:0000313" key="3">
    <source>
        <dbReference type="EMBL" id="EJW93095.1"/>
    </source>
</evidence>
<evidence type="ECO:0000256" key="2">
    <source>
        <dbReference type="SAM" id="Phobius"/>
    </source>
</evidence>
<dbReference type="EMBL" id="AMCI01007166">
    <property type="protein sequence ID" value="EJW93095.1"/>
    <property type="molecule type" value="Genomic_DNA"/>
</dbReference>
<accession>J9BZY5</accession>